<feature type="region of interest" description="Disordered" evidence="1">
    <location>
        <begin position="38"/>
        <end position="61"/>
    </location>
</feature>
<gene>
    <name evidence="2" type="ORF">NDN08_008147</name>
</gene>
<reference evidence="2 3" key="1">
    <citation type="journal article" date="2023" name="Nat. Commun.">
        <title>Origin of minicircular mitochondrial genomes in red algae.</title>
        <authorList>
            <person name="Lee Y."/>
            <person name="Cho C.H."/>
            <person name="Lee Y.M."/>
            <person name="Park S.I."/>
            <person name="Yang J.H."/>
            <person name="West J.A."/>
            <person name="Bhattacharya D."/>
            <person name="Yoon H.S."/>
        </authorList>
    </citation>
    <scope>NUCLEOTIDE SEQUENCE [LARGE SCALE GENOMIC DNA]</scope>
    <source>
        <strain evidence="2 3">CCMP1338</strain>
        <tissue evidence="2">Whole cell</tissue>
    </source>
</reference>
<dbReference type="AlphaFoldDB" id="A0AAV8V0P9"/>
<feature type="region of interest" description="Disordered" evidence="1">
    <location>
        <begin position="1"/>
        <end position="21"/>
    </location>
</feature>
<dbReference type="EMBL" id="JAMWBK010000002">
    <property type="protein sequence ID" value="KAJ8908050.1"/>
    <property type="molecule type" value="Genomic_DNA"/>
</dbReference>
<sequence length="100" mass="10930">MVGALRSAVMTKRSREEDEEDWVREVKRLGLSSNVVAVAPGNSSANGPSGTNASPVSSQESRELSGWEDLADYLEANRRLKALYLERMSRLGTSCIEDGK</sequence>
<accession>A0AAV8V0P9</accession>
<feature type="compositionally biased region" description="Polar residues" evidence="1">
    <location>
        <begin position="38"/>
        <end position="59"/>
    </location>
</feature>
<keyword evidence="3" id="KW-1185">Reference proteome</keyword>
<proteinExistence type="predicted"/>
<evidence type="ECO:0000313" key="2">
    <source>
        <dbReference type="EMBL" id="KAJ8908050.1"/>
    </source>
</evidence>
<protein>
    <submittedName>
        <fullName evidence="2">Uncharacterized protein</fullName>
    </submittedName>
</protein>
<dbReference type="Proteomes" id="UP001157974">
    <property type="component" value="Unassembled WGS sequence"/>
</dbReference>
<organism evidence="2 3">
    <name type="scientific">Rhodosorus marinus</name>
    <dbReference type="NCBI Taxonomy" id="101924"/>
    <lineage>
        <taxon>Eukaryota</taxon>
        <taxon>Rhodophyta</taxon>
        <taxon>Stylonematophyceae</taxon>
        <taxon>Stylonematales</taxon>
        <taxon>Stylonemataceae</taxon>
        <taxon>Rhodosorus</taxon>
    </lineage>
</organism>
<comment type="caution">
    <text evidence="2">The sequence shown here is derived from an EMBL/GenBank/DDBJ whole genome shotgun (WGS) entry which is preliminary data.</text>
</comment>
<evidence type="ECO:0000313" key="3">
    <source>
        <dbReference type="Proteomes" id="UP001157974"/>
    </source>
</evidence>
<name>A0AAV8V0P9_9RHOD</name>
<evidence type="ECO:0000256" key="1">
    <source>
        <dbReference type="SAM" id="MobiDB-lite"/>
    </source>
</evidence>